<evidence type="ECO:0000313" key="2">
    <source>
        <dbReference type="Proteomes" id="UP000001582"/>
    </source>
</evidence>
<reference evidence="1 2" key="1">
    <citation type="submission" date="2007-06" db="EMBL/GenBank/DDBJ databases">
        <authorList>
            <person name="Dodson R.J."/>
            <person name="Harkins D."/>
            <person name="Paulsen I.T."/>
        </authorList>
    </citation>
    <scope>NUCLEOTIDE SEQUENCE [LARGE SCALE GENOMIC DNA]</scope>
    <source>
        <strain evidence="1 2">PA7</strain>
    </source>
</reference>
<sequence>MNTELKFHYVAFLDILGFKAMVESEVKSGEGFFLRKLYNCHQKAKSIFESDPELSVIQFSDSIVISRPYSKCYFESFVERICMYQRYLLEEGLLCRGGVAVNQHFNDESFTFSAGLIDAYMVESTSAKYPRVVVSPDVVDLVFSEGGVSNSLIREGDGLYFVDYLGGCEEERVRLIPVVRSILNEVSGSASSSVREKGTWLASYCDAVWNTDFCPPRFIVA</sequence>
<protein>
    <recommendedName>
        <fullName evidence="3">Guanylate cyclase domain-containing protein</fullName>
    </recommendedName>
</protein>
<dbReference type="KEGG" id="pap:PSPA7_6465"/>
<proteinExistence type="predicted"/>
<name>A0A4D6FSA7_PSEP7</name>
<evidence type="ECO:0008006" key="3">
    <source>
        <dbReference type="Google" id="ProtNLM"/>
    </source>
</evidence>
<reference evidence="1 2" key="2">
    <citation type="journal article" date="2010" name="PLoS ONE">
        <title>Complete genome sequence of the multiresistant taxonomic outlier Pseudomonas aeruginosa PA7.</title>
        <authorList>
            <person name="Roy P.H."/>
            <person name="Tetu S.G."/>
            <person name="Larouche A."/>
            <person name="Elbourne L."/>
            <person name="Tremblay S."/>
            <person name="Ren Q."/>
            <person name="Dodson R."/>
            <person name="Harkins D."/>
            <person name="Shay R."/>
            <person name="Watkins K."/>
            <person name="Mahamoud Y."/>
            <person name="Paulsen I.T."/>
        </authorList>
    </citation>
    <scope>NUCLEOTIDE SEQUENCE [LARGE SCALE GENOMIC DNA]</scope>
    <source>
        <strain evidence="1 2">PA7</strain>
    </source>
</reference>
<gene>
    <name evidence="1" type="ordered locus">PSPA7_6465</name>
</gene>
<evidence type="ECO:0000313" key="1">
    <source>
        <dbReference type="EMBL" id="QCB64635.1"/>
    </source>
</evidence>
<dbReference type="AlphaFoldDB" id="A0A4D6FSA7"/>
<accession>A0A4D6FSA7</accession>
<dbReference type="EMBL" id="CP000744">
    <property type="protein sequence ID" value="QCB64635.1"/>
    <property type="molecule type" value="Genomic_DNA"/>
</dbReference>
<organism evidence="1 2">
    <name type="scientific">Pseudomonas paraeruginosa (strain DSM 24068 / PA7)</name>
    <name type="common">Pseudomonas aeruginosa (strain PA7)</name>
    <dbReference type="NCBI Taxonomy" id="381754"/>
    <lineage>
        <taxon>Bacteria</taxon>
        <taxon>Pseudomonadati</taxon>
        <taxon>Pseudomonadota</taxon>
        <taxon>Gammaproteobacteria</taxon>
        <taxon>Pseudomonadales</taxon>
        <taxon>Pseudomonadaceae</taxon>
        <taxon>Pseudomonas</taxon>
        <taxon>Pseudomonas paraeruginosa</taxon>
    </lineage>
</organism>
<dbReference type="Proteomes" id="UP000001582">
    <property type="component" value="Chromosome"/>
</dbReference>
<dbReference type="RefSeq" id="WP_138009465.1">
    <property type="nucleotide sequence ID" value="NC_009656.1"/>
</dbReference>